<dbReference type="NCBIfam" id="TIGR00756">
    <property type="entry name" value="PPR"/>
    <property type="match status" value="1"/>
</dbReference>
<protein>
    <recommendedName>
        <fullName evidence="4">Pentatricopeptide repeat-containing protein</fullName>
    </recommendedName>
</protein>
<dbReference type="InterPro" id="IPR046960">
    <property type="entry name" value="PPR_At4g14850-like_plant"/>
</dbReference>
<name>A0AAQ3K084_9LILI</name>
<dbReference type="InterPro" id="IPR002885">
    <property type="entry name" value="PPR_rpt"/>
</dbReference>
<gene>
    <name evidence="2" type="ORF">Cni_G07395</name>
</gene>
<evidence type="ECO:0000313" key="3">
    <source>
        <dbReference type="Proteomes" id="UP001327560"/>
    </source>
</evidence>
<dbReference type="Proteomes" id="UP001327560">
    <property type="component" value="Chromosome 2"/>
</dbReference>
<dbReference type="GO" id="GO:0009451">
    <property type="term" value="P:RNA modification"/>
    <property type="evidence" value="ECO:0007669"/>
    <property type="project" value="InterPro"/>
</dbReference>
<dbReference type="Gene3D" id="1.25.40.10">
    <property type="entry name" value="Tetratricopeptide repeat domain"/>
    <property type="match status" value="1"/>
</dbReference>
<keyword evidence="1" id="KW-0677">Repeat</keyword>
<dbReference type="InterPro" id="IPR011990">
    <property type="entry name" value="TPR-like_helical_dom_sf"/>
</dbReference>
<dbReference type="AlphaFoldDB" id="A0AAQ3K084"/>
<dbReference type="EMBL" id="CP136891">
    <property type="protein sequence ID" value="WOK98683.1"/>
    <property type="molecule type" value="Genomic_DNA"/>
</dbReference>
<evidence type="ECO:0000256" key="1">
    <source>
        <dbReference type="ARBA" id="ARBA00022737"/>
    </source>
</evidence>
<accession>A0AAQ3K084</accession>
<dbReference type="GO" id="GO:0003723">
    <property type="term" value="F:RNA binding"/>
    <property type="evidence" value="ECO:0007669"/>
    <property type="project" value="InterPro"/>
</dbReference>
<evidence type="ECO:0008006" key="4">
    <source>
        <dbReference type="Google" id="ProtNLM"/>
    </source>
</evidence>
<proteinExistence type="predicted"/>
<dbReference type="Pfam" id="PF12854">
    <property type="entry name" value="PPR_1"/>
    <property type="match status" value="1"/>
</dbReference>
<dbReference type="PANTHER" id="PTHR47926:SF378">
    <property type="entry name" value="PENTATRICOPEPTIDE REPEAT (PPR) SUPERFAMILY PROTEIN"/>
    <property type="match status" value="1"/>
</dbReference>
<sequence length="129" mass="14468">MQDVVTCNLEYARRAFELIAEPDIVDWTTIITGCSYHVQALEALKLSGKMLSCHVKPNSITFVGILNACSHTRMVYLAREYLGSMSKVYGVKATSDHYNCMVDVYCRASHLEKAYELIKSGSFQLDAMS</sequence>
<dbReference type="PANTHER" id="PTHR47926">
    <property type="entry name" value="PENTATRICOPEPTIDE REPEAT-CONTAINING PROTEIN"/>
    <property type="match status" value="1"/>
</dbReference>
<keyword evidence="3" id="KW-1185">Reference proteome</keyword>
<reference evidence="2 3" key="1">
    <citation type="submission" date="2023-10" db="EMBL/GenBank/DDBJ databases">
        <title>Chromosome-scale genome assembly provides insights into flower coloration mechanisms of Canna indica.</title>
        <authorList>
            <person name="Li C."/>
        </authorList>
    </citation>
    <scope>NUCLEOTIDE SEQUENCE [LARGE SCALE GENOMIC DNA]</scope>
    <source>
        <tissue evidence="2">Flower</tissue>
    </source>
</reference>
<organism evidence="2 3">
    <name type="scientific">Canna indica</name>
    <name type="common">Indian-shot</name>
    <dbReference type="NCBI Taxonomy" id="4628"/>
    <lineage>
        <taxon>Eukaryota</taxon>
        <taxon>Viridiplantae</taxon>
        <taxon>Streptophyta</taxon>
        <taxon>Embryophyta</taxon>
        <taxon>Tracheophyta</taxon>
        <taxon>Spermatophyta</taxon>
        <taxon>Magnoliopsida</taxon>
        <taxon>Liliopsida</taxon>
        <taxon>Zingiberales</taxon>
        <taxon>Cannaceae</taxon>
        <taxon>Canna</taxon>
    </lineage>
</organism>
<dbReference type="Pfam" id="PF13041">
    <property type="entry name" value="PPR_2"/>
    <property type="match status" value="1"/>
</dbReference>
<evidence type="ECO:0000313" key="2">
    <source>
        <dbReference type="EMBL" id="WOK98683.1"/>
    </source>
</evidence>